<evidence type="ECO:0000313" key="2">
    <source>
        <dbReference type="EMBL" id="DAF57346.1"/>
    </source>
</evidence>
<reference evidence="2" key="1">
    <citation type="journal article" date="2021" name="Proc. Natl. Acad. Sci. U.S.A.">
        <title>A Catalog of Tens of Thousands of Viruses from Human Metagenomes Reveals Hidden Associations with Chronic Diseases.</title>
        <authorList>
            <person name="Tisza M.J."/>
            <person name="Buck C.B."/>
        </authorList>
    </citation>
    <scope>NUCLEOTIDE SEQUENCE</scope>
    <source>
        <strain evidence="2">Ctefc32</strain>
    </source>
</reference>
<name>A0A8S5T3J4_9CAUD</name>
<feature type="region of interest" description="Disordered" evidence="1">
    <location>
        <begin position="1"/>
        <end position="22"/>
    </location>
</feature>
<proteinExistence type="predicted"/>
<dbReference type="Gene3D" id="1.10.10.1400">
    <property type="entry name" value="Terminase, small subunit, N-terminal DNA-binding domain, HTH motif"/>
    <property type="match status" value="1"/>
</dbReference>
<dbReference type="GO" id="GO:0051276">
    <property type="term" value="P:chromosome organization"/>
    <property type="evidence" value="ECO:0007669"/>
    <property type="project" value="InterPro"/>
</dbReference>
<organism evidence="2">
    <name type="scientific">Podoviridae sp. ctefc32</name>
    <dbReference type="NCBI Taxonomy" id="2827742"/>
    <lineage>
        <taxon>Viruses</taxon>
        <taxon>Duplodnaviria</taxon>
        <taxon>Heunggongvirae</taxon>
        <taxon>Uroviricota</taxon>
        <taxon>Caudoviricetes</taxon>
    </lineage>
</organism>
<evidence type="ECO:0000256" key="1">
    <source>
        <dbReference type="SAM" id="MobiDB-lite"/>
    </source>
</evidence>
<dbReference type="InterPro" id="IPR038713">
    <property type="entry name" value="Terminase_Gp1_N_sf"/>
</dbReference>
<dbReference type="EMBL" id="BK032733">
    <property type="protein sequence ID" value="DAF57346.1"/>
    <property type="molecule type" value="Genomic_DNA"/>
</dbReference>
<protein>
    <submittedName>
        <fullName evidence="2">Terminase small subunit</fullName>
    </submittedName>
</protein>
<feature type="compositionally biased region" description="Basic residues" evidence="1">
    <location>
        <begin position="1"/>
        <end position="13"/>
    </location>
</feature>
<sequence length="162" mass="18254">MKKEKKKTSRKSVVKPTTKSGHKLTPQQELFCQLYAGDREFFGNGVQSYVEAYGVDTNKPGWYRTAKAGACENLTKPYILERIDEIFEAHGLNDQFVDKQLEKLIVQDADFSAKIKAIAEYNKLKARITEKRDITSGGEKISSVKIVVEDFSDKGGKNATRN</sequence>
<accession>A0A8S5T3J4</accession>